<comment type="caution">
    <text evidence="1">The sequence shown here is derived from an EMBL/GenBank/DDBJ whole genome shotgun (WGS) entry which is preliminary data.</text>
</comment>
<evidence type="ECO:0000313" key="2">
    <source>
        <dbReference type="Proteomes" id="UP001056120"/>
    </source>
</evidence>
<protein>
    <submittedName>
        <fullName evidence="1">Uncharacterized protein</fullName>
    </submittedName>
</protein>
<evidence type="ECO:0000313" key="1">
    <source>
        <dbReference type="EMBL" id="KAI3686487.1"/>
    </source>
</evidence>
<sequence>MKWVTATPINLSPSSVKSRVTSPLLCACPRDSSLTVRNPTNRRSNRLPWIKPAAASDSTAIADNPSLASTSDGEEIKAKIGIRLRPVTHVLARSLHPHPQPSILSLPIHPHTSSNPPLSPPSKPTSELNLASQIYKQKRKL</sequence>
<organism evidence="1 2">
    <name type="scientific">Smallanthus sonchifolius</name>
    <dbReference type="NCBI Taxonomy" id="185202"/>
    <lineage>
        <taxon>Eukaryota</taxon>
        <taxon>Viridiplantae</taxon>
        <taxon>Streptophyta</taxon>
        <taxon>Embryophyta</taxon>
        <taxon>Tracheophyta</taxon>
        <taxon>Spermatophyta</taxon>
        <taxon>Magnoliopsida</taxon>
        <taxon>eudicotyledons</taxon>
        <taxon>Gunneridae</taxon>
        <taxon>Pentapetalae</taxon>
        <taxon>asterids</taxon>
        <taxon>campanulids</taxon>
        <taxon>Asterales</taxon>
        <taxon>Asteraceae</taxon>
        <taxon>Asteroideae</taxon>
        <taxon>Heliantheae alliance</taxon>
        <taxon>Millerieae</taxon>
        <taxon>Smallanthus</taxon>
    </lineage>
</organism>
<dbReference type="Proteomes" id="UP001056120">
    <property type="component" value="Linkage Group LG27"/>
</dbReference>
<proteinExistence type="predicted"/>
<name>A0ACB8YMJ3_9ASTR</name>
<keyword evidence="2" id="KW-1185">Reference proteome</keyword>
<gene>
    <name evidence="1" type="ORF">L1987_80165</name>
</gene>
<dbReference type="EMBL" id="CM042044">
    <property type="protein sequence ID" value="KAI3686487.1"/>
    <property type="molecule type" value="Genomic_DNA"/>
</dbReference>
<reference evidence="2" key="1">
    <citation type="journal article" date="2022" name="Mol. Ecol. Resour.">
        <title>The genomes of chicory, endive, great burdock and yacon provide insights into Asteraceae palaeo-polyploidization history and plant inulin production.</title>
        <authorList>
            <person name="Fan W."/>
            <person name="Wang S."/>
            <person name="Wang H."/>
            <person name="Wang A."/>
            <person name="Jiang F."/>
            <person name="Liu H."/>
            <person name="Zhao H."/>
            <person name="Xu D."/>
            <person name="Zhang Y."/>
        </authorList>
    </citation>
    <scope>NUCLEOTIDE SEQUENCE [LARGE SCALE GENOMIC DNA]</scope>
    <source>
        <strain evidence="2">cv. Yunnan</strain>
    </source>
</reference>
<reference evidence="1 2" key="2">
    <citation type="journal article" date="2022" name="Mol. Ecol. Resour.">
        <title>The genomes of chicory, endive, great burdock and yacon provide insights into Asteraceae paleo-polyploidization history and plant inulin production.</title>
        <authorList>
            <person name="Fan W."/>
            <person name="Wang S."/>
            <person name="Wang H."/>
            <person name="Wang A."/>
            <person name="Jiang F."/>
            <person name="Liu H."/>
            <person name="Zhao H."/>
            <person name="Xu D."/>
            <person name="Zhang Y."/>
        </authorList>
    </citation>
    <scope>NUCLEOTIDE SEQUENCE [LARGE SCALE GENOMIC DNA]</scope>
    <source>
        <strain evidence="2">cv. Yunnan</strain>
        <tissue evidence="1">Leaves</tissue>
    </source>
</reference>
<accession>A0ACB8YMJ3</accession>